<comment type="caution">
    <text evidence="1">The sequence shown here is derived from an EMBL/GenBank/DDBJ whole genome shotgun (WGS) entry which is preliminary data.</text>
</comment>
<organism evidence="1 2">
    <name type="scientific">Polarella glacialis</name>
    <name type="common">Dinoflagellate</name>
    <dbReference type="NCBI Taxonomy" id="89957"/>
    <lineage>
        <taxon>Eukaryota</taxon>
        <taxon>Sar</taxon>
        <taxon>Alveolata</taxon>
        <taxon>Dinophyceae</taxon>
        <taxon>Suessiales</taxon>
        <taxon>Suessiaceae</taxon>
        <taxon>Polarella</taxon>
    </lineage>
</organism>
<dbReference type="AlphaFoldDB" id="A0A813E749"/>
<proteinExistence type="predicted"/>
<accession>A0A813E749</accession>
<name>A0A813E749_POLGL</name>
<reference evidence="1" key="1">
    <citation type="submission" date="2021-02" db="EMBL/GenBank/DDBJ databases">
        <authorList>
            <person name="Dougan E. K."/>
            <person name="Rhodes N."/>
            <person name="Thang M."/>
            <person name="Chan C."/>
        </authorList>
    </citation>
    <scope>NUCLEOTIDE SEQUENCE</scope>
</reference>
<protein>
    <submittedName>
        <fullName evidence="1">Uncharacterized protein</fullName>
    </submittedName>
</protein>
<dbReference type="EMBL" id="CAJNNV010008292">
    <property type="protein sequence ID" value="CAE8596031.1"/>
    <property type="molecule type" value="Genomic_DNA"/>
</dbReference>
<keyword evidence="2" id="KW-1185">Reference proteome</keyword>
<gene>
    <name evidence="1" type="ORF">PGLA1383_LOCUS14504</name>
</gene>
<evidence type="ECO:0000313" key="2">
    <source>
        <dbReference type="Proteomes" id="UP000654075"/>
    </source>
</evidence>
<dbReference type="Proteomes" id="UP000654075">
    <property type="component" value="Unassembled WGS sequence"/>
</dbReference>
<sequence length="119" mass="12745">MRKSNISQLVAYNGTTNNSSVVLCISILQCCTYALHALAQTDGAETQLLPPISDSESVQRATHCQTTIGHVDAFAFTTCQRAAMSLRSPLLLKSRVGLPAFIVNNCLCAPFGPVPGRHL</sequence>
<evidence type="ECO:0000313" key="1">
    <source>
        <dbReference type="EMBL" id="CAE8596031.1"/>
    </source>
</evidence>